<dbReference type="InterPro" id="IPR011006">
    <property type="entry name" value="CheY-like_superfamily"/>
</dbReference>
<dbReference type="SUPFAM" id="SSF55874">
    <property type="entry name" value="ATPase domain of HSP90 chaperone/DNA topoisomerase II/histidine kinase"/>
    <property type="match status" value="2"/>
</dbReference>
<evidence type="ECO:0000256" key="9">
    <source>
        <dbReference type="PROSITE-ProRule" id="PRU00169"/>
    </source>
</evidence>
<dbReference type="InterPro" id="IPR001610">
    <property type="entry name" value="PAC"/>
</dbReference>
<dbReference type="Proteomes" id="UP000680348">
    <property type="component" value="Unassembled WGS sequence"/>
</dbReference>
<keyword evidence="10" id="KW-0175">Coiled coil</keyword>
<feature type="region of interest" description="Disordered" evidence="11">
    <location>
        <begin position="1420"/>
        <end position="1453"/>
    </location>
</feature>
<keyword evidence="17" id="KW-1185">Reference proteome</keyword>
<evidence type="ECO:0000256" key="1">
    <source>
        <dbReference type="ARBA" id="ARBA00000085"/>
    </source>
</evidence>
<dbReference type="Pfam" id="PF00072">
    <property type="entry name" value="Response_reg"/>
    <property type="match status" value="3"/>
</dbReference>
<dbReference type="FunFam" id="1.10.287.130:FF:000045">
    <property type="entry name" value="Two-component system sensor histidine kinase/response regulator"/>
    <property type="match status" value="1"/>
</dbReference>
<dbReference type="Gene3D" id="3.30.450.40">
    <property type="match status" value="1"/>
</dbReference>
<dbReference type="Pfam" id="PF02518">
    <property type="entry name" value="HATPase_c"/>
    <property type="match status" value="2"/>
</dbReference>
<feature type="domain" description="PAC" evidence="15">
    <location>
        <begin position="848"/>
        <end position="900"/>
    </location>
</feature>
<dbReference type="InterPro" id="IPR000014">
    <property type="entry name" value="PAS"/>
</dbReference>
<dbReference type="CDD" id="cd16919">
    <property type="entry name" value="HATPase_CckA-like"/>
    <property type="match status" value="1"/>
</dbReference>
<dbReference type="CDD" id="cd18161">
    <property type="entry name" value="REC_hyHK_blue-like"/>
    <property type="match status" value="1"/>
</dbReference>
<dbReference type="CDD" id="cd17574">
    <property type="entry name" value="REC_OmpR"/>
    <property type="match status" value="1"/>
</dbReference>
<evidence type="ECO:0000259" key="14">
    <source>
        <dbReference type="PROSITE" id="PS50112"/>
    </source>
</evidence>
<dbReference type="InterPro" id="IPR000700">
    <property type="entry name" value="PAS-assoc_C"/>
</dbReference>
<evidence type="ECO:0000256" key="10">
    <source>
        <dbReference type="SAM" id="Coils"/>
    </source>
</evidence>
<feature type="domain" description="Histidine kinase" evidence="12">
    <location>
        <begin position="1060"/>
        <end position="1283"/>
    </location>
</feature>
<dbReference type="Pfam" id="PF08447">
    <property type="entry name" value="PAS_3"/>
    <property type="match status" value="1"/>
</dbReference>
<dbReference type="InterPro" id="IPR003594">
    <property type="entry name" value="HATPase_dom"/>
</dbReference>
<organism evidence="16 17">
    <name type="scientific">Pseudaminobacter soli</name>
    <name type="common">ex Zhang et al. 2022</name>
    <dbReference type="NCBI Taxonomy" id="2831468"/>
    <lineage>
        <taxon>Bacteria</taxon>
        <taxon>Pseudomonadati</taxon>
        <taxon>Pseudomonadota</taxon>
        <taxon>Alphaproteobacteria</taxon>
        <taxon>Hyphomicrobiales</taxon>
        <taxon>Phyllobacteriaceae</taxon>
        <taxon>Pseudaminobacter</taxon>
    </lineage>
</organism>
<dbReference type="SMART" id="SM00091">
    <property type="entry name" value="PAS"/>
    <property type="match status" value="2"/>
</dbReference>
<dbReference type="InterPro" id="IPR029016">
    <property type="entry name" value="GAF-like_dom_sf"/>
</dbReference>
<evidence type="ECO:0000256" key="5">
    <source>
        <dbReference type="ARBA" id="ARBA00022741"/>
    </source>
</evidence>
<evidence type="ECO:0000259" key="12">
    <source>
        <dbReference type="PROSITE" id="PS50109"/>
    </source>
</evidence>
<dbReference type="SMART" id="SM00387">
    <property type="entry name" value="HATPase_c"/>
    <property type="match status" value="2"/>
</dbReference>
<comment type="caution">
    <text evidence="16">The sequence shown here is derived from an EMBL/GenBank/DDBJ whole genome shotgun (WGS) entry which is preliminary data.</text>
</comment>
<dbReference type="SMART" id="SM00448">
    <property type="entry name" value="REC"/>
    <property type="match status" value="3"/>
</dbReference>
<proteinExistence type="predicted"/>
<feature type="domain" description="PAS" evidence="14">
    <location>
        <begin position="775"/>
        <end position="845"/>
    </location>
</feature>
<evidence type="ECO:0000259" key="15">
    <source>
        <dbReference type="PROSITE" id="PS50113"/>
    </source>
</evidence>
<dbReference type="FunFam" id="3.30.565.10:FF:000037">
    <property type="entry name" value="Hybrid sensor histidine kinase/response regulator"/>
    <property type="match status" value="1"/>
</dbReference>
<dbReference type="InterPro" id="IPR036890">
    <property type="entry name" value="HATPase_C_sf"/>
</dbReference>
<keyword evidence="8" id="KW-0902">Two-component regulatory system</keyword>
<dbReference type="PANTHER" id="PTHR43547">
    <property type="entry name" value="TWO-COMPONENT HISTIDINE KINASE"/>
    <property type="match status" value="1"/>
</dbReference>
<dbReference type="SMART" id="SM00388">
    <property type="entry name" value="HisKA"/>
    <property type="match status" value="2"/>
</dbReference>
<dbReference type="EC" id="2.7.13.3" evidence="2"/>
<dbReference type="InterPro" id="IPR013767">
    <property type="entry name" value="PAS_fold"/>
</dbReference>
<dbReference type="EMBL" id="JAGWCR010000009">
    <property type="protein sequence ID" value="MBS3650293.1"/>
    <property type="molecule type" value="Genomic_DNA"/>
</dbReference>
<dbReference type="Pfam" id="PF00989">
    <property type="entry name" value="PAS"/>
    <property type="match status" value="1"/>
</dbReference>
<dbReference type="Gene3D" id="3.30.565.10">
    <property type="entry name" value="Histidine kinase-like ATPase, C-terminal domain"/>
    <property type="match status" value="2"/>
</dbReference>
<dbReference type="GO" id="GO:0005524">
    <property type="term" value="F:ATP binding"/>
    <property type="evidence" value="ECO:0007669"/>
    <property type="project" value="UniProtKB-KW"/>
</dbReference>
<dbReference type="PANTHER" id="PTHR43547:SF2">
    <property type="entry name" value="HYBRID SIGNAL TRANSDUCTION HISTIDINE KINASE C"/>
    <property type="match status" value="1"/>
</dbReference>
<evidence type="ECO:0000256" key="8">
    <source>
        <dbReference type="ARBA" id="ARBA00023012"/>
    </source>
</evidence>
<reference evidence="16" key="1">
    <citation type="submission" date="2021-04" db="EMBL/GenBank/DDBJ databases">
        <title>Pseudaminobacter soli sp. nov., isolated from paddy soil contaminated by heavy metals.</title>
        <authorList>
            <person name="Zhang K."/>
        </authorList>
    </citation>
    <scope>NUCLEOTIDE SEQUENCE</scope>
    <source>
        <strain evidence="16">19-2017</strain>
    </source>
</reference>
<dbReference type="Gene3D" id="1.10.287.130">
    <property type="match status" value="2"/>
</dbReference>
<evidence type="ECO:0000256" key="6">
    <source>
        <dbReference type="ARBA" id="ARBA00022777"/>
    </source>
</evidence>
<dbReference type="FunFam" id="3.30.450.20:FF:000099">
    <property type="entry name" value="Sensory box sensor histidine kinase"/>
    <property type="match status" value="1"/>
</dbReference>
<dbReference type="SUPFAM" id="SSF55785">
    <property type="entry name" value="PYP-like sensor domain (PAS domain)"/>
    <property type="match status" value="2"/>
</dbReference>
<keyword evidence="4" id="KW-0808">Transferase</keyword>
<dbReference type="SMART" id="SM00086">
    <property type="entry name" value="PAC"/>
    <property type="match status" value="3"/>
</dbReference>
<name>A0A942DZI1_9HYPH</name>
<dbReference type="Gene3D" id="3.40.50.2300">
    <property type="match status" value="3"/>
</dbReference>
<evidence type="ECO:0000256" key="4">
    <source>
        <dbReference type="ARBA" id="ARBA00022679"/>
    </source>
</evidence>
<dbReference type="NCBIfam" id="TIGR00229">
    <property type="entry name" value="sensory_box"/>
    <property type="match status" value="2"/>
</dbReference>
<feature type="modified residue" description="4-aspartylphosphate" evidence="9">
    <location>
        <position position="692"/>
    </location>
</feature>
<evidence type="ECO:0000256" key="2">
    <source>
        <dbReference type="ARBA" id="ARBA00012438"/>
    </source>
</evidence>
<dbReference type="Pfam" id="PF00512">
    <property type="entry name" value="HisKA"/>
    <property type="match status" value="1"/>
</dbReference>
<evidence type="ECO:0000256" key="7">
    <source>
        <dbReference type="ARBA" id="ARBA00022840"/>
    </source>
</evidence>
<dbReference type="InterPro" id="IPR035965">
    <property type="entry name" value="PAS-like_dom_sf"/>
</dbReference>
<dbReference type="PROSITE" id="PS50109">
    <property type="entry name" value="HIS_KIN"/>
    <property type="match status" value="2"/>
</dbReference>
<evidence type="ECO:0000313" key="16">
    <source>
        <dbReference type="EMBL" id="MBS3650293.1"/>
    </source>
</evidence>
<dbReference type="CDD" id="cd00082">
    <property type="entry name" value="HisKA"/>
    <property type="match status" value="2"/>
</dbReference>
<feature type="coiled-coil region" evidence="10">
    <location>
        <begin position="330"/>
        <end position="357"/>
    </location>
</feature>
<dbReference type="SUPFAM" id="SSF47384">
    <property type="entry name" value="Homodimeric domain of signal transducing histidine kinase"/>
    <property type="match status" value="2"/>
</dbReference>
<dbReference type="InterPro" id="IPR001789">
    <property type="entry name" value="Sig_transdc_resp-reg_receiver"/>
</dbReference>
<dbReference type="PROSITE" id="PS50113">
    <property type="entry name" value="PAC"/>
    <property type="match status" value="2"/>
</dbReference>
<dbReference type="GO" id="GO:0000155">
    <property type="term" value="F:phosphorelay sensor kinase activity"/>
    <property type="evidence" value="ECO:0007669"/>
    <property type="project" value="InterPro"/>
</dbReference>
<comment type="catalytic activity">
    <reaction evidence="1">
        <text>ATP + protein L-histidine = ADP + protein N-phospho-L-histidine.</text>
        <dbReference type="EC" id="2.7.13.3"/>
    </reaction>
</comment>
<dbReference type="InterPro" id="IPR005467">
    <property type="entry name" value="His_kinase_dom"/>
</dbReference>
<dbReference type="RefSeq" id="WP_210320212.1">
    <property type="nucleotide sequence ID" value="NZ_JABVCF010000009.1"/>
</dbReference>
<evidence type="ECO:0000313" key="17">
    <source>
        <dbReference type="Proteomes" id="UP000680348"/>
    </source>
</evidence>
<dbReference type="InterPro" id="IPR013655">
    <property type="entry name" value="PAS_fold_3"/>
</dbReference>
<feature type="coiled-coil region" evidence="10">
    <location>
        <begin position="1009"/>
        <end position="1051"/>
    </location>
</feature>
<dbReference type="InterPro" id="IPR003661">
    <property type="entry name" value="HisK_dim/P_dom"/>
</dbReference>
<dbReference type="CDD" id="cd00130">
    <property type="entry name" value="PAS"/>
    <property type="match status" value="2"/>
</dbReference>
<evidence type="ECO:0000259" key="13">
    <source>
        <dbReference type="PROSITE" id="PS50110"/>
    </source>
</evidence>
<keyword evidence="7" id="KW-0067">ATP-binding</keyword>
<keyword evidence="5" id="KW-0547">Nucleotide-binding</keyword>
<dbReference type="PROSITE" id="PS50110">
    <property type="entry name" value="RESPONSE_REGULATORY"/>
    <property type="match status" value="3"/>
</dbReference>
<evidence type="ECO:0000256" key="11">
    <source>
        <dbReference type="SAM" id="MobiDB-lite"/>
    </source>
</evidence>
<dbReference type="SUPFAM" id="SSF55781">
    <property type="entry name" value="GAF domain-like"/>
    <property type="match status" value="1"/>
</dbReference>
<feature type="domain" description="Response regulatory" evidence="13">
    <location>
        <begin position="1303"/>
        <end position="1419"/>
    </location>
</feature>
<feature type="domain" description="PAS" evidence="14">
    <location>
        <begin position="897"/>
        <end position="967"/>
    </location>
</feature>
<feature type="compositionally biased region" description="Polar residues" evidence="11">
    <location>
        <begin position="1439"/>
        <end position="1452"/>
    </location>
</feature>
<feature type="domain" description="PAC" evidence="15">
    <location>
        <begin position="968"/>
        <end position="1022"/>
    </location>
</feature>
<dbReference type="InterPro" id="IPR036097">
    <property type="entry name" value="HisK_dim/P_sf"/>
</dbReference>
<dbReference type="InterPro" id="IPR004358">
    <property type="entry name" value="Sig_transdc_His_kin-like_C"/>
</dbReference>
<keyword evidence="6" id="KW-0418">Kinase</keyword>
<keyword evidence="3 9" id="KW-0597">Phosphoprotein</keyword>
<sequence length="1573" mass="172074">MNHASEQPRPGLELSALGFLSGGGEMGALIRAHDWGSTPLGDPQTWPQSLKTAVRIMLLSRQPIWIGWGKDLTYFYNDPYKSIIGGKHPWALGRPTSEVWSEIWDDIGPMLDTALGGHEGTYVEEQLLIMERNGYPEETYYTFSYTPIPNDDGTPGGIICVNTDDTHRVIGDRQLALLRELATAASDARAWREACERSAAALAVNRHDIPFAVIYVADPEGRSVSVAATAGIEPGHAEFPRTVSFEHGSIWPFAEVLSDQEPRLVTELGAKTGGSLPTGPWSKPPNQAALIPILPAGETGRAGVLVVGLNPFRIFDEDYRSFLALAAGQIGAAIANAQAYEEERRRAEALAEIDRAKTVFFSNVSHEFRTPLTLMMGPMEDVLSKPEGAIPNSDRELIRTAHRNGRRLLKLVNSLLDFSRLEADRAQASYEPTDLSAFTAELASNFRSATEKAGLELTVDCPALPEPVYVDHEMWEKILLNLVSNAFKFTFDGGISVSLRADPDAAVLRVRDTGTGIPKSELPRLFERFHRVDGAKGRSFEGSGIGLALVQELVKLHGGSINVESEVGHGTTFHITIPFGKEHLPAVRVREATSLTPSAARAFAYVEEALHWLPNANAEDNATERTIVGSSSDIPVSSGEKRFRILVADDNPDMRDYVQRLLGTQHQVEAVPDGQAALDAARARRPDLILTDIMMPRLDGFGLIRAIRDELTLRDVPVIALSARAGEQASVEGIAAGADDYLVKPFSARELIARVNGALDMARMRRQMNEALRESEERFRNMADNSPVMIWTTDPGGLCTFISRSWYEFTGHSPETALGRGWLETTHPDDRGRLEEIFLAANERGEPFSLEYRLRRRDGSYGWALESATPWLGEDGNFRGYIGSVVDITDLKEAELQAARLAAIVSSSEDAIISKNLEGRITSWNSGAAKLFGYEPEEMIGQSILRLIPPELHREEEDIIGRLRKGERVEHFDTIRLTKDGRKVDVSITVSPLSDKTGKVIGASKIAREITVRKQLEEAQRRLNELLENRVAEAIAEREQAEMQLRQAHKMEAVGKLTGGVAHDFNNLLQVIGGNLQLLSKEIAGNGRAEERVRNALLGVSRGSKLASQLLAFGRRQPLAPKVVNLGRLVRGMDDMLRRSIGEAVEVDTVISGGLWNTFVDTVQMENALLNLAINARDAMDGHGKLTIEAGNSYLDDAYAAGHADVRPGQYVMLAVTDTGCGIPAEILDRVTEPFFTTKPEGQGTGLGLSMVYGFVKQSGGHVNIYSEPGEGTTVRMYLPRARQQEDVAVEFKGGTAVGGTETVLVVEDDEGVRATAVDMLSDLGYRVLQANDADSALIILESDVPIDVLFTDVVMPGTLRSPELARKARERLPNIAVLFTSGYTQNAIIHHGRLDEGVELLSKPYSREELARKIRQVLGNQQQRTDAQPAEARHVEESSTQPAQTIHSEAASTEGARPLRVLLVEDEALIRFATADMLDELGHAVLEAGDAEEALRLLGENRVDVLLTDFSLPGTSGGDLAAEALHRLPDLRVIFASGHDLSRAKNLPAGAGHLMKPYTIEGLAEVLKSVMR</sequence>
<protein>
    <recommendedName>
        <fullName evidence="2">histidine kinase</fullName>
        <ecNumber evidence="2">2.7.13.3</ecNumber>
    </recommendedName>
</protein>
<feature type="domain" description="Response regulatory" evidence="13">
    <location>
        <begin position="644"/>
        <end position="759"/>
    </location>
</feature>
<gene>
    <name evidence="16" type="ORF">KEU06_16890</name>
</gene>
<accession>A0A942DZI1</accession>
<feature type="domain" description="Histidine kinase" evidence="12">
    <location>
        <begin position="363"/>
        <end position="581"/>
    </location>
</feature>
<feature type="domain" description="Response regulatory" evidence="13">
    <location>
        <begin position="1461"/>
        <end position="1572"/>
    </location>
</feature>
<dbReference type="PROSITE" id="PS50112">
    <property type="entry name" value="PAS"/>
    <property type="match status" value="2"/>
</dbReference>
<dbReference type="Gene3D" id="3.30.450.20">
    <property type="entry name" value="PAS domain"/>
    <property type="match status" value="3"/>
</dbReference>
<dbReference type="PRINTS" id="PR00344">
    <property type="entry name" value="BCTRLSENSOR"/>
</dbReference>
<evidence type="ECO:0000256" key="3">
    <source>
        <dbReference type="ARBA" id="ARBA00022553"/>
    </source>
</evidence>
<dbReference type="SUPFAM" id="SSF52172">
    <property type="entry name" value="CheY-like"/>
    <property type="match status" value="3"/>
</dbReference>
<dbReference type="CDD" id="cd16922">
    <property type="entry name" value="HATPase_EvgS-ArcB-TorS-like"/>
    <property type="match status" value="1"/>
</dbReference>
<feature type="modified residue" description="4-aspartylphosphate" evidence="9">
    <location>
        <position position="1353"/>
    </location>
</feature>
<feature type="modified residue" description="4-aspartylphosphate" evidence="9">
    <location>
        <position position="1510"/>
    </location>
</feature>
<dbReference type="GO" id="GO:0006355">
    <property type="term" value="P:regulation of DNA-templated transcription"/>
    <property type="evidence" value="ECO:0007669"/>
    <property type="project" value="InterPro"/>
</dbReference>